<name>A0A8J6UHH0_9FLAO</name>
<gene>
    <name evidence="2" type="ORF">ICJ84_10085</name>
</gene>
<feature type="transmembrane region" description="Helical" evidence="1">
    <location>
        <begin position="212"/>
        <end position="234"/>
    </location>
</feature>
<evidence type="ECO:0000313" key="3">
    <source>
        <dbReference type="Proteomes" id="UP000602057"/>
    </source>
</evidence>
<keyword evidence="1" id="KW-1133">Transmembrane helix</keyword>
<feature type="transmembrane region" description="Helical" evidence="1">
    <location>
        <begin position="172"/>
        <end position="192"/>
    </location>
</feature>
<comment type="caution">
    <text evidence="2">The sequence shown here is derived from an EMBL/GenBank/DDBJ whole genome shotgun (WGS) entry which is preliminary data.</text>
</comment>
<evidence type="ECO:0000256" key="1">
    <source>
        <dbReference type="SAM" id="Phobius"/>
    </source>
</evidence>
<keyword evidence="1" id="KW-0472">Membrane</keyword>
<dbReference type="RefSeq" id="WP_188216271.1">
    <property type="nucleotide sequence ID" value="NZ_BAABGH010000011.1"/>
</dbReference>
<keyword evidence="1" id="KW-0812">Transmembrane</keyword>
<dbReference type="AlphaFoldDB" id="A0A8J6UHH0"/>
<feature type="transmembrane region" description="Helical" evidence="1">
    <location>
        <begin position="123"/>
        <end position="145"/>
    </location>
</feature>
<dbReference type="InterPro" id="IPR021737">
    <property type="entry name" value="Phage_phiKZ_Orf197"/>
</dbReference>
<accession>A0A8J6UHH0</accession>
<keyword evidence="3" id="KW-1185">Reference proteome</keyword>
<feature type="transmembrane region" description="Helical" evidence="1">
    <location>
        <begin position="37"/>
        <end position="53"/>
    </location>
</feature>
<reference evidence="2" key="1">
    <citation type="journal article" date="2013" name="Int. J. Syst. Evol. Microbiol.">
        <title>Aestuariibaculum suncheonense gen. nov., sp. nov., a marine bacterium of the family Flavobacteriaceae isolated from a tidal flat and emended descriptions of the genera Gaetbulibacter and Tamlana.</title>
        <authorList>
            <person name="Jeong S.H."/>
            <person name="Park M.S."/>
            <person name="Jin H.M."/>
            <person name="Lee K."/>
            <person name="Park W."/>
            <person name="Jeon C.O."/>
        </authorList>
    </citation>
    <scope>NUCLEOTIDE SEQUENCE</scope>
    <source>
        <strain evidence="2">SC17</strain>
    </source>
</reference>
<proteinExistence type="predicted"/>
<evidence type="ECO:0000313" key="2">
    <source>
        <dbReference type="EMBL" id="MBD0835784.1"/>
    </source>
</evidence>
<dbReference type="EMBL" id="JACVXC010000003">
    <property type="protein sequence ID" value="MBD0835784.1"/>
    <property type="molecule type" value="Genomic_DNA"/>
</dbReference>
<organism evidence="2 3">
    <name type="scientific">Aestuariibaculum suncheonense</name>
    <dbReference type="NCBI Taxonomy" id="1028745"/>
    <lineage>
        <taxon>Bacteria</taxon>
        <taxon>Pseudomonadati</taxon>
        <taxon>Bacteroidota</taxon>
        <taxon>Flavobacteriia</taxon>
        <taxon>Flavobacteriales</taxon>
        <taxon>Flavobacteriaceae</taxon>
    </lineage>
</organism>
<dbReference type="Pfam" id="PF11750">
    <property type="entry name" value="DUF3307"/>
    <property type="match status" value="1"/>
</dbReference>
<protein>
    <submittedName>
        <fullName evidence="2">DUF3307 domain-containing protein</fullName>
    </submittedName>
</protein>
<dbReference type="Proteomes" id="UP000602057">
    <property type="component" value="Unassembled WGS sequence"/>
</dbReference>
<feature type="transmembrane region" description="Helical" evidence="1">
    <location>
        <begin position="88"/>
        <end position="108"/>
    </location>
</feature>
<sequence length="238" mass="26993">MMNLIIKLLVAHVIGDFVLQPNSWVESKKNKTFKSKHLYLHGLVHFIALLVLLQFNWSYLGSIILIVVSHLIIDLVKLKLEGHVNSRVLFSLDQILHLGVIGIVVYMHTPYVIEFNKIYSTEALLFVLALLTLTFVSSIIMKIIMGKWILEEDKSEDSLESAGKYIGILERLFVFGFILLNQWSAIGLLIAAKSVFRFGDLSRAKDRKLTEYILIGTLISFGLAISIGLLYLYIVDNL</sequence>
<reference evidence="2" key="2">
    <citation type="submission" date="2020-09" db="EMBL/GenBank/DDBJ databases">
        <authorList>
            <person name="Wu Z."/>
        </authorList>
    </citation>
    <scope>NUCLEOTIDE SEQUENCE</scope>
    <source>
        <strain evidence="2">SC17</strain>
    </source>
</reference>